<gene>
    <name evidence="6 8" type="primary">napF</name>
    <name evidence="8" type="ORF">FEM41_23125</name>
</gene>
<comment type="cofactor">
    <cofactor evidence="6">
        <name>[4Fe-4S] cluster</name>
        <dbReference type="ChEBI" id="CHEBI:49883"/>
    </cofactor>
</comment>
<dbReference type="InterPro" id="IPR017896">
    <property type="entry name" value="4Fe4S_Fe-S-bd"/>
</dbReference>
<dbReference type="HAMAP" id="MF_02201">
    <property type="entry name" value="NapF"/>
    <property type="match status" value="1"/>
</dbReference>
<feature type="binding site" evidence="6">
    <location>
        <position position="41"/>
    </location>
    <ligand>
        <name>[4Fe-4S] cluster</name>
        <dbReference type="ChEBI" id="CHEBI:49883"/>
        <label>1</label>
    </ligand>
</feature>
<dbReference type="GO" id="GO:0046872">
    <property type="term" value="F:metal ion binding"/>
    <property type="evidence" value="ECO:0007669"/>
    <property type="project" value="UniProtKB-KW"/>
</dbReference>
<comment type="subcellular location">
    <subcellularLocation>
        <location evidence="6">Cytoplasm</location>
    </subcellularLocation>
</comment>
<dbReference type="PROSITE" id="PS51379">
    <property type="entry name" value="4FE4S_FER_2"/>
    <property type="match status" value="3"/>
</dbReference>
<keyword evidence="2 6" id="KW-0479">Metal-binding</keyword>
<keyword evidence="3 6" id="KW-0677">Repeat</keyword>
<feature type="domain" description="4Fe-4S ferredoxin-type" evidence="7">
    <location>
        <begin position="56"/>
        <end position="87"/>
    </location>
</feature>
<dbReference type="KEGG" id="izh:FEM41_23125"/>
<dbReference type="InterPro" id="IPR004496">
    <property type="entry name" value="NapF"/>
</dbReference>
<dbReference type="PANTHER" id="PTHR43687:SF1">
    <property type="entry name" value="FERREDOXIN III"/>
    <property type="match status" value="1"/>
</dbReference>
<dbReference type="RefSeq" id="WP_138099309.1">
    <property type="nucleotide sequence ID" value="NZ_CP040428.1"/>
</dbReference>
<dbReference type="GO" id="GO:0005737">
    <property type="term" value="C:cytoplasm"/>
    <property type="evidence" value="ECO:0007669"/>
    <property type="project" value="UniProtKB-SubCell"/>
</dbReference>
<feature type="binding site" evidence="6">
    <location>
        <position position="67"/>
    </location>
    <ligand>
        <name>[4Fe-4S] cluster</name>
        <dbReference type="ChEBI" id="CHEBI:49883"/>
        <label>2</label>
    </ligand>
</feature>
<sequence length="162" mass="17351">MTQLSRRGLLTGWRRSTQAIRPPWSGSEADFIERCSRCGSCSAACEGAIILAGQGGYPRIDFRNGECTFCYACARACPQALFTPRDSAPWSLRVAVNDVCLTRQQVDCRSCEDSCEPQALRFIPTRDGVAALQVDVSLCTGCGACVAGCPVSALSLRSSDGQ</sequence>
<feature type="binding site" evidence="6">
    <location>
        <position position="38"/>
    </location>
    <ligand>
        <name>[4Fe-4S] cluster</name>
        <dbReference type="ChEBI" id="CHEBI:49883"/>
        <label>1</label>
    </ligand>
</feature>
<feature type="binding site" evidence="6">
    <location>
        <position position="35"/>
    </location>
    <ligand>
        <name>[4Fe-4S] cluster</name>
        <dbReference type="ChEBI" id="CHEBI:49883"/>
        <label>1</label>
    </ligand>
</feature>
<feature type="binding site" evidence="6">
    <location>
        <position position="73"/>
    </location>
    <ligand>
        <name>[4Fe-4S] cluster</name>
        <dbReference type="ChEBI" id="CHEBI:49883"/>
        <label>2</label>
    </ligand>
</feature>
<feature type="binding site" evidence="6">
    <location>
        <position position="142"/>
    </location>
    <ligand>
        <name>[4Fe-4S] cluster</name>
        <dbReference type="ChEBI" id="CHEBI:49883"/>
        <label>3</label>
    </ligand>
</feature>
<comment type="similarity">
    <text evidence="6">Belongs to the NapF family.</text>
</comment>
<dbReference type="EMBL" id="CP040428">
    <property type="protein sequence ID" value="QCT22805.1"/>
    <property type="molecule type" value="Genomic_DNA"/>
</dbReference>
<name>A0A4P8YPE3_9ENTR</name>
<keyword evidence="1 6" id="KW-0004">4Fe-4S</keyword>
<dbReference type="Proteomes" id="UP000302163">
    <property type="component" value="Chromosome"/>
</dbReference>
<dbReference type="InterPro" id="IPR017900">
    <property type="entry name" value="4Fe4S_Fe_S_CS"/>
</dbReference>
<reference evidence="8 9" key="1">
    <citation type="submission" date="2019-05" db="EMBL/GenBank/DDBJ databases">
        <title>Complete genome sequence of Izhakiella calystegiae KSNA2, an endophyte isolated from beach morning glory (Calystegia soldanella).</title>
        <authorList>
            <person name="Jiang L."/>
            <person name="Jeong J.C."/>
            <person name="Kim C.Y."/>
            <person name="Kim D.H."/>
            <person name="Kim S.W."/>
            <person name="Lee j."/>
        </authorList>
    </citation>
    <scope>NUCLEOTIDE SEQUENCE [LARGE SCALE GENOMIC DNA]</scope>
    <source>
        <strain evidence="8 9">KSNA2</strain>
    </source>
</reference>
<organism evidence="8 9">
    <name type="scientific">Jejubacter calystegiae</name>
    <dbReference type="NCBI Taxonomy" id="2579935"/>
    <lineage>
        <taxon>Bacteria</taxon>
        <taxon>Pseudomonadati</taxon>
        <taxon>Pseudomonadota</taxon>
        <taxon>Gammaproteobacteria</taxon>
        <taxon>Enterobacterales</taxon>
        <taxon>Enterobacteriaceae</taxon>
        <taxon>Jejubacter</taxon>
    </lineage>
</organism>
<evidence type="ECO:0000313" key="9">
    <source>
        <dbReference type="Proteomes" id="UP000302163"/>
    </source>
</evidence>
<evidence type="ECO:0000256" key="2">
    <source>
        <dbReference type="ARBA" id="ARBA00022723"/>
    </source>
</evidence>
<dbReference type="CDD" id="cd10564">
    <property type="entry name" value="NapF_like"/>
    <property type="match status" value="1"/>
</dbReference>
<comment type="function">
    <text evidence="6">Could be involved in the maturation of NapA, the catalytic subunit of the periplasmic nitrate reductase, before its export into the periplasm.</text>
</comment>
<comment type="subunit">
    <text evidence="6">Interacts with the cytoplasmic NapA precursor.</text>
</comment>
<proteinExistence type="inferred from homology"/>
<keyword evidence="5 6" id="KW-0411">Iron-sulfur</keyword>
<dbReference type="SUPFAM" id="SSF54862">
    <property type="entry name" value="4Fe-4S ferredoxins"/>
    <property type="match status" value="1"/>
</dbReference>
<protein>
    <recommendedName>
        <fullName evidence="6">Ferredoxin-type protein NapF</fullName>
    </recommendedName>
</protein>
<feature type="domain" description="4Fe-4S ferredoxin-type" evidence="7">
    <location>
        <begin position="130"/>
        <end position="159"/>
    </location>
</feature>
<dbReference type="GO" id="GO:0051539">
    <property type="term" value="F:4 iron, 4 sulfur cluster binding"/>
    <property type="evidence" value="ECO:0007669"/>
    <property type="project" value="UniProtKB-UniRule"/>
</dbReference>
<dbReference type="Pfam" id="PF12838">
    <property type="entry name" value="Fer4_7"/>
    <property type="match status" value="2"/>
</dbReference>
<accession>A0A4P8YPE3</accession>
<feature type="binding site" evidence="6">
    <location>
        <position position="145"/>
    </location>
    <ligand>
        <name>[4Fe-4S] cluster</name>
        <dbReference type="ChEBI" id="CHEBI:49883"/>
        <label>3</label>
    </ligand>
</feature>
<keyword evidence="6" id="KW-0963">Cytoplasm</keyword>
<keyword evidence="9" id="KW-1185">Reference proteome</keyword>
<evidence type="ECO:0000256" key="1">
    <source>
        <dbReference type="ARBA" id="ARBA00022485"/>
    </source>
</evidence>
<feature type="binding site" evidence="6">
    <location>
        <position position="70"/>
    </location>
    <ligand>
        <name>[4Fe-4S] cluster</name>
        <dbReference type="ChEBI" id="CHEBI:49883"/>
        <label>2</label>
    </ligand>
</feature>
<dbReference type="PANTHER" id="PTHR43687">
    <property type="entry name" value="ADENYLYLSULFATE REDUCTASE, BETA SUBUNIT"/>
    <property type="match status" value="1"/>
</dbReference>
<evidence type="ECO:0000313" key="8">
    <source>
        <dbReference type="EMBL" id="QCT22805.1"/>
    </source>
</evidence>
<evidence type="ECO:0000259" key="7">
    <source>
        <dbReference type="PROSITE" id="PS51379"/>
    </source>
</evidence>
<dbReference type="NCBIfam" id="TIGR00402">
    <property type="entry name" value="napF"/>
    <property type="match status" value="1"/>
</dbReference>
<dbReference type="Gene3D" id="3.30.70.20">
    <property type="match status" value="2"/>
</dbReference>
<dbReference type="AlphaFoldDB" id="A0A4P8YPE3"/>
<feature type="binding site" evidence="6">
    <location>
        <position position="139"/>
    </location>
    <ligand>
        <name>[4Fe-4S] cluster</name>
        <dbReference type="ChEBI" id="CHEBI:49883"/>
        <label>3</label>
    </ligand>
</feature>
<dbReference type="InterPro" id="IPR050572">
    <property type="entry name" value="Fe-S_Ferredoxin"/>
</dbReference>
<keyword evidence="4 6" id="KW-0408">Iron</keyword>
<feature type="binding site" evidence="6">
    <location>
        <position position="149"/>
    </location>
    <ligand>
        <name>[4Fe-4S] cluster</name>
        <dbReference type="ChEBI" id="CHEBI:49883"/>
        <label>3</label>
    </ligand>
</feature>
<evidence type="ECO:0000256" key="4">
    <source>
        <dbReference type="ARBA" id="ARBA00023004"/>
    </source>
</evidence>
<feature type="binding site" evidence="6">
    <location>
        <position position="77"/>
    </location>
    <ligand>
        <name>[4Fe-4S] cluster</name>
        <dbReference type="ChEBI" id="CHEBI:49883"/>
        <label>2</label>
    </ligand>
</feature>
<feature type="binding site" evidence="6">
    <location>
        <position position="45"/>
    </location>
    <ligand>
        <name>[4Fe-4S] cluster</name>
        <dbReference type="ChEBI" id="CHEBI:49883"/>
        <label>1</label>
    </ligand>
</feature>
<evidence type="ECO:0000256" key="6">
    <source>
        <dbReference type="HAMAP-Rule" id="MF_02201"/>
    </source>
</evidence>
<evidence type="ECO:0000256" key="3">
    <source>
        <dbReference type="ARBA" id="ARBA00022737"/>
    </source>
</evidence>
<evidence type="ECO:0000256" key="5">
    <source>
        <dbReference type="ARBA" id="ARBA00023014"/>
    </source>
</evidence>
<dbReference type="PROSITE" id="PS00198">
    <property type="entry name" value="4FE4S_FER_1"/>
    <property type="match status" value="1"/>
</dbReference>
<dbReference type="OrthoDB" id="9808559at2"/>
<feature type="domain" description="4Fe-4S ferredoxin-type" evidence="7">
    <location>
        <begin position="25"/>
        <end position="54"/>
    </location>
</feature>